<protein>
    <recommendedName>
        <fullName evidence="5">Glycosyltransferase family 15 protein</fullName>
    </recommendedName>
</protein>
<accession>A0A4S4L2V7</accession>
<dbReference type="AlphaFoldDB" id="A0A4S4L2V7"/>
<keyword evidence="2" id="KW-0808">Transferase</keyword>
<evidence type="ECO:0000313" key="3">
    <source>
        <dbReference type="EMBL" id="THH05682.1"/>
    </source>
</evidence>
<dbReference type="OrthoDB" id="439943at2759"/>
<evidence type="ECO:0000256" key="1">
    <source>
        <dbReference type="ARBA" id="ARBA00007677"/>
    </source>
</evidence>
<evidence type="ECO:0000313" key="4">
    <source>
        <dbReference type="Proteomes" id="UP000308199"/>
    </source>
</evidence>
<name>A0A4S4L2V7_9AGAM</name>
<keyword evidence="4" id="KW-1185">Reference proteome</keyword>
<sequence>MDSTPQIELQYAPVKELAGQQLEYTAVILYLVNLYRLRELLLSMSYLYNNVKMQPWPILFMYSDDLDDTSKRTEFTLRLYDFLGGGQDVRWFMDRIEWIRLDWELPDTISHDKSVVEPVFGDSWPGYHQMCAFFASQIFDHPRLKDVTYYMRLDTDSYIFKPLCYDPVDLFHQHNRSYAYRARTTDPDWVTVGLWDLVDDYARKDAVVERRLRTNGWVWAADRDREQMGHHDFPTYYNNFEIVKLDAFRRSDVRAWLDEIMRVPERIYKYRWGDAPIRYATVSMFFDLDTDVEEYCGMRYWHNGIHGTECSCTEQKRSAQTRSPTWFSYISII</sequence>
<dbReference type="GO" id="GO:0000026">
    <property type="term" value="F:alpha-1,2-mannosyltransferase activity"/>
    <property type="evidence" value="ECO:0007669"/>
    <property type="project" value="TreeGrafter"/>
</dbReference>
<dbReference type="GO" id="GO:0005794">
    <property type="term" value="C:Golgi apparatus"/>
    <property type="evidence" value="ECO:0007669"/>
    <property type="project" value="TreeGrafter"/>
</dbReference>
<evidence type="ECO:0000256" key="2">
    <source>
        <dbReference type="ARBA" id="ARBA00022679"/>
    </source>
</evidence>
<dbReference type="GO" id="GO:0016020">
    <property type="term" value="C:membrane"/>
    <property type="evidence" value="ECO:0007669"/>
    <property type="project" value="InterPro"/>
</dbReference>
<dbReference type="GO" id="GO:0000032">
    <property type="term" value="P:cell wall mannoprotein biosynthetic process"/>
    <property type="evidence" value="ECO:0007669"/>
    <property type="project" value="TreeGrafter"/>
</dbReference>
<dbReference type="SUPFAM" id="SSF53448">
    <property type="entry name" value="Nucleotide-diphospho-sugar transferases"/>
    <property type="match status" value="1"/>
</dbReference>
<dbReference type="PANTHER" id="PTHR31121:SF6">
    <property type="entry name" value="ALPHA-1,2 MANNOSYLTRANSFERASE KTR1"/>
    <property type="match status" value="1"/>
</dbReference>
<evidence type="ECO:0008006" key="5">
    <source>
        <dbReference type="Google" id="ProtNLM"/>
    </source>
</evidence>
<proteinExistence type="inferred from homology"/>
<comment type="caution">
    <text evidence="3">The sequence shown here is derived from an EMBL/GenBank/DDBJ whole genome shotgun (WGS) entry which is preliminary data.</text>
</comment>
<comment type="similarity">
    <text evidence="1">Belongs to the glycosyltransferase 15 family.</text>
</comment>
<dbReference type="Pfam" id="PF01793">
    <property type="entry name" value="Glyco_transf_15"/>
    <property type="match status" value="1"/>
</dbReference>
<dbReference type="Proteomes" id="UP000308199">
    <property type="component" value="Unassembled WGS sequence"/>
</dbReference>
<dbReference type="InterPro" id="IPR029044">
    <property type="entry name" value="Nucleotide-diphossugar_trans"/>
</dbReference>
<dbReference type="GO" id="GO:0006487">
    <property type="term" value="P:protein N-linked glycosylation"/>
    <property type="evidence" value="ECO:0007669"/>
    <property type="project" value="TreeGrafter"/>
</dbReference>
<dbReference type="PANTHER" id="PTHR31121">
    <property type="entry name" value="ALPHA-1,2 MANNOSYLTRANSFERASE KTR1"/>
    <property type="match status" value="1"/>
</dbReference>
<reference evidence="3 4" key="1">
    <citation type="submission" date="2019-02" db="EMBL/GenBank/DDBJ databases">
        <title>Genome sequencing of the rare red list fungi Phellinidium pouzarii.</title>
        <authorList>
            <person name="Buettner E."/>
            <person name="Kellner H."/>
        </authorList>
    </citation>
    <scope>NUCLEOTIDE SEQUENCE [LARGE SCALE GENOMIC DNA]</scope>
    <source>
        <strain evidence="3 4">DSM 108285</strain>
    </source>
</reference>
<organism evidence="3 4">
    <name type="scientific">Phellinidium pouzarii</name>
    <dbReference type="NCBI Taxonomy" id="167371"/>
    <lineage>
        <taxon>Eukaryota</taxon>
        <taxon>Fungi</taxon>
        <taxon>Dikarya</taxon>
        <taxon>Basidiomycota</taxon>
        <taxon>Agaricomycotina</taxon>
        <taxon>Agaricomycetes</taxon>
        <taxon>Hymenochaetales</taxon>
        <taxon>Hymenochaetaceae</taxon>
        <taxon>Phellinidium</taxon>
    </lineage>
</organism>
<dbReference type="InterPro" id="IPR002685">
    <property type="entry name" value="Glyco_trans_15"/>
</dbReference>
<gene>
    <name evidence="3" type="ORF">EW145_g4626</name>
</gene>
<dbReference type="EMBL" id="SGPK01000244">
    <property type="protein sequence ID" value="THH05682.1"/>
    <property type="molecule type" value="Genomic_DNA"/>
</dbReference>
<dbReference type="Gene3D" id="3.90.550.10">
    <property type="entry name" value="Spore Coat Polysaccharide Biosynthesis Protein SpsA, Chain A"/>
    <property type="match status" value="1"/>
</dbReference>